<organism evidence="3 4">
    <name type="scientific">Skeletonema marinoi</name>
    <dbReference type="NCBI Taxonomy" id="267567"/>
    <lineage>
        <taxon>Eukaryota</taxon>
        <taxon>Sar</taxon>
        <taxon>Stramenopiles</taxon>
        <taxon>Ochrophyta</taxon>
        <taxon>Bacillariophyta</taxon>
        <taxon>Coscinodiscophyceae</taxon>
        <taxon>Thalassiosirophycidae</taxon>
        <taxon>Thalassiosirales</taxon>
        <taxon>Skeletonemataceae</taxon>
        <taxon>Skeletonema</taxon>
        <taxon>Skeletonema marinoi-dohrnii complex</taxon>
    </lineage>
</organism>
<feature type="domain" description="Helicase-associated" evidence="2">
    <location>
        <begin position="465"/>
        <end position="531"/>
    </location>
</feature>
<accession>A0AAD9D679</accession>
<name>A0AAD9D679_9STRA</name>
<dbReference type="InterPro" id="IPR005114">
    <property type="entry name" value="Helicase_assoc"/>
</dbReference>
<sequence>MPLKIKLPAPVATANITQTNLAELANEATSNAPSQFSGRNDANNFEASGFPLPPLPHQGRNHADFTADAVARHELKVTEFSNDKTNQNSHEEFLPPNNKPMPPSHLPTEFNFSESNNHAAAGHYNAPVPHWQQHQQTHRQTVVNISDQAGYKDFLPPPIHVPKNIEKGSGSAANNNDGSAGVPPIKDGHDSSSNMDQKESSNHDIDQQQQHPLLPPLPQERVENTSEKETESEVPLENSKRDGIAPSDSTERHQNQSDTVTIYAYSTLHQQKSWNEMVELFTKFNEVNGHANVEMENVKISVDGYNQSDGDCDNEMKELLLMLRSWVRELRYLRNANDSGVESTSKKRSTKQRNKQQQQQQRCDSETLTTERISQLNELSFPWKNNLTQWQKWLDDLMHYRAKNNGDCNVPVKFSEHPPLGNFVNRQRVEYKKMRQGKSSTMSNTKMQDLDRIGFVWSVREGGHTSWDDRLAELVAYQREQGNTLVPKKYPQNPPLGYWVNEQRFQYQRCINGKSSTMNKKRQESLNSINFKWSVRESPREFSEWIILLKEYKSQWGNCNVPLKYEQDASLGAFVNNARTQYKKFQSGLSSNMTQEKIDQLEGIGFVWNVREGRTPWSRRFEELKEYKETYGDCNVPKKWTENQKLSTWVTKQRGQYKLHCAGKVCNLTEEKVDKLTELGLFQTGETMNNI</sequence>
<keyword evidence="3" id="KW-0347">Helicase</keyword>
<dbReference type="AlphaFoldDB" id="A0AAD9D679"/>
<feature type="region of interest" description="Disordered" evidence="1">
    <location>
        <begin position="150"/>
        <end position="257"/>
    </location>
</feature>
<feature type="domain" description="Helicase-associated" evidence="2">
    <location>
        <begin position="388"/>
        <end position="455"/>
    </location>
</feature>
<dbReference type="Gene3D" id="6.10.140.530">
    <property type="match status" value="4"/>
</dbReference>
<proteinExistence type="predicted"/>
<feature type="region of interest" description="Disordered" evidence="1">
    <location>
        <begin position="337"/>
        <end position="366"/>
    </location>
</feature>
<dbReference type="Proteomes" id="UP001224775">
    <property type="component" value="Unassembled WGS sequence"/>
</dbReference>
<feature type="region of interest" description="Disordered" evidence="1">
    <location>
        <begin position="27"/>
        <end position="57"/>
    </location>
</feature>
<evidence type="ECO:0000256" key="1">
    <source>
        <dbReference type="SAM" id="MobiDB-lite"/>
    </source>
</evidence>
<dbReference type="PANTHER" id="PTHR33418:SF1">
    <property type="entry name" value="HELICASE-ASSOCIATED DOMAIN-CONTAINING PROTEIN"/>
    <property type="match status" value="1"/>
</dbReference>
<feature type="domain" description="Helicase-associated" evidence="2">
    <location>
        <begin position="541"/>
        <end position="606"/>
    </location>
</feature>
<protein>
    <submittedName>
        <fullName evidence="3">Helicase-associated domain-containing protein</fullName>
    </submittedName>
</protein>
<comment type="caution">
    <text evidence="3">The sequence shown here is derived from an EMBL/GenBank/DDBJ whole genome shotgun (WGS) entry which is preliminary data.</text>
</comment>
<reference evidence="3" key="1">
    <citation type="submission" date="2023-06" db="EMBL/GenBank/DDBJ databases">
        <title>Survivors Of The Sea: Transcriptome response of Skeletonema marinoi to long-term dormancy.</title>
        <authorList>
            <person name="Pinder M.I.M."/>
            <person name="Kourtchenko O."/>
            <person name="Robertson E.K."/>
            <person name="Larsson T."/>
            <person name="Maumus F."/>
            <person name="Osuna-Cruz C.M."/>
            <person name="Vancaester E."/>
            <person name="Stenow R."/>
            <person name="Vandepoele K."/>
            <person name="Ploug H."/>
            <person name="Bruchert V."/>
            <person name="Godhe A."/>
            <person name="Topel M."/>
        </authorList>
    </citation>
    <scope>NUCLEOTIDE SEQUENCE</scope>
    <source>
        <strain evidence="3">R05AC</strain>
    </source>
</reference>
<feature type="domain" description="Helicase-associated" evidence="2">
    <location>
        <begin position="614"/>
        <end position="680"/>
    </location>
</feature>
<keyword evidence="4" id="KW-1185">Reference proteome</keyword>
<evidence type="ECO:0000313" key="4">
    <source>
        <dbReference type="Proteomes" id="UP001224775"/>
    </source>
</evidence>
<dbReference type="EMBL" id="JATAAI010000039">
    <property type="protein sequence ID" value="KAK1734415.1"/>
    <property type="molecule type" value="Genomic_DNA"/>
</dbReference>
<keyword evidence="3" id="KW-0547">Nucleotide-binding</keyword>
<feature type="compositionally biased region" description="Basic and acidic residues" evidence="1">
    <location>
        <begin position="220"/>
        <end position="231"/>
    </location>
</feature>
<evidence type="ECO:0000313" key="3">
    <source>
        <dbReference type="EMBL" id="KAK1734415.1"/>
    </source>
</evidence>
<evidence type="ECO:0000259" key="2">
    <source>
        <dbReference type="Pfam" id="PF03457"/>
    </source>
</evidence>
<dbReference type="PANTHER" id="PTHR33418">
    <property type="entry name" value="HELICASE-ASSOCIATED"/>
    <property type="match status" value="1"/>
</dbReference>
<feature type="compositionally biased region" description="Polar residues" evidence="1">
    <location>
        <begin position="27"/>
        <end position="46"/>
    </location>
</feature>
<gene>
    <name evidence="3" type="ORF">QTG54_014922</name>
</gene>
<dbReference type="Pfam" id="PF03457">
    <property type="entry name" value="HA"/>
    <property type="match status" value="4"/>
</dbReference>
<dbReference type="GO" id="GO:0004386">
    <property type="term" value="F:helicase activity"/>
    <property type="evidence" value="ECO:0007669"/>
    <property type="project" value="UniProtKB-KW"/>
</dbReference>
<feature type="compositionally biased region" description="Basic and acidic residues" evidence="1">
    <location>
        <begin position="238"/>
        <end position="255"/>
    </location>
</feature>
<keyword evidence="3" id="KW-0067">ATP-binding</keyword>
<feature type="compositionally biased region" description="Basic and acidic residues" evidence="1">
    <location>
        <begin position="186"/>
        <end position="206"/>
    </location>
</feature>
<keyword evidence="3" id="KW-0378">Hydrolase</keyword>